<reference evidence="1" key="1">
    <citation type="submission" date="2019-07" db="EMBL/GenBank/DDBJ databases">
        <title>Phylogenomic Reclassification of ATCC Bacillus Strains and Various Taxa within the Genus Bacillus.</title>
        <authorList>
            <person name="Riojas M.A."/>
            <person name="Frank A.M."/>
            <person name="Fenn S.L."/>
            <person name="King S.P."/>
            <person name="Brower S.M."/>
            <person name="Hazbon M.H."/>
        </authorList>
    </citation>
    <scope>NUCLEOTIDE SEQUENCE</scope>
    <source>
        <strain evidence="1">ATCC 35646</strain>
    </source>
</reference>
<organism evidence="1 2">
    <name type="scientific">Bacillus thuringiensis</name>
    <dbReference type="NCBI Taxonomy" id="1428"/>
    <lineage>
        <taxon>Bacteria</taxon>
        <taxon>Bacillati</taxon>
        <taxon>Bacillota</taxon>
        <taxon>Bacilli</taxon>
        <taxon>Bacillales</taxon>
        <taxon>Bacillaceae</taxon>
        <taxon>Bacillus</taxon>
        <taxon>Bacillus cereus group</taxon>
    </lineage>
</organism>
<sequence length="86" mass="9615">LYFGSTVAMFFANLGLAEAERPELLTRSFDRVMLVKNLGLYVHQVYDLGLQAKSSSQKAFADGSKLQETENYVKTTQSKPDTNMFG</sequence>
<proteinExistence type="predicted"/>
<feature type="non-terminal residue" evidence="1">
    <location>
        <position position="86"/>
    </location>
</feature>
<accession>A0AB35PP47</accession>
<dbReference type="EMBL" id="VKQN01000170">
    <property type="protein sequence ID" value="MDR4181125.1"/>
    <property type="molecule type" value="Genomic_DNA"/>
</dbReference>
<evidence type="ECO:0000313" key="1">
    <source>
        <dbReference type="EMBL" id="MDR4181125.1"/>
    </source>
</evidence>
<evidence type="ECO:0000313" key="2">
    <source>
        <dbReference type="Proteomes" id="UP001181533"/>
    </source>
</evidence>
<gene>
    <name evidence="1" type="ORF">FO599_35195</name>
</gene>
<comment type="caution">
    <text evidence="1">The sequence shown here is derived from an EMBL/GenBank/DDBJ whole genome shotgun (WGS) entry which is preliminary data.</text>
</comment>
<dbReference type="AlphaFoldDB" id="A0AB35PP47"/>
<dbReference type="Proteomes" id="UP001181533">
    <property type="component" value="Unassembled WGS sequence"/>
</dbReference>
<feature type="non-terminal residue" evidence="1">
    <location>
        <position position="1"/>
    </location>
</feature>
<name>A0AB35PP47_BACTU</name>
<protein>
    <submittedName>
        <fullName evidence="1">Uncharacterized protein</fullName>
    </submittedName>
</protein>